<proteinExistence type="predicted"/>
<evidence type="ECO:0000256" key="2">
    <source>
        <dbReference type="ARBA" id="ARBA00023155"/>
    </source>
</evidence>
<dbReference type="CDD" id="cd00086">
    <property type="entry name" value="homeodomain"/>
    <property type="match status" value="1"/>
</dbReference>
<dbReference type="EMBL" id="CP142728">
    <property type="protein sequence ID" value="WUR02790.1"/>
    <property type="molecule type" value="Genomic_DNA"/>
</dbReference>
<dbReference type="GO" id="GO:0003677">
    <property type="term" value="F:DNA binding"/>
    <property type="evidence" value="ECO:0007669"/>
    <property type="project" value="UniProtKB-UniRule"/>
</dbReference>
<evidence type="ECO:0000256" key="3">
    <source>
        <dbReference type="ARBA" id="ARBA00023242"/>
    </source>
</evidence>
<dbReference type="PROSITE" id="PS50071">
    <property type="entry name" value="HOMEOBOX_2"/>
    <property type="match status" value="1"/>
</dbReference>
<keyword evidence="2 4" id="KW-0371">Homeobox</keyword>
<dbReference type="GO" id="GO:0005634">
    <property type="term" value="C:nucleus"/>
    <property type="evidence" value="ECO:0007669"/>
    <property type="project" value="UniProtKB-SubCell"/>
</dbReference>
<dbReference type="PROSITE" id="PS00027">
    <property type="entry name" value="HOMEOBOX_1"/>
    <property type="match status" value="1"/>
</dbReference>
<dbReference type="RefSeq" id="XP_065328935.1">
    <property type="nucleotide sequence ID" value="XM_065472863.1"/>
</dbReference>
<dbReference type="Gene3D" id="1.10.10.60">
    <property type="entry name" value="Homeodomain-like"/>
    <property type="match status" value="1"/>
</dbReference>
<evidence type="ECO:0000256" key="4">
    <source>
        <dbReference type="PROSITE-ProRule" id="PRU00108"/>
    </source>
</evidence>
<evidence type="ECO:0000313" key="8">
    <source>
        <dbReference type="Proteomes" id="UP001334084"/>
    </source>
</evidence>
<dbReference type="Proteomes" id="UP001334084">
    <property type="component" value="Chromosome 3"/>
</dbReference>
<sequence length="118" mass="13669">MKNIIRKEKKVQAALGLCLLKNGTEGLSINRNKKSKIQCRTLKEVFKLTAYPSSQTKIDLSIMLNLKLKTINVWFQNERQSEKIAVLDEERHSKRIVKVELNPLILYKLYCKAKVVPD</sequence>
<dbReference type="Pfam" id="PF00046">
    <property type="entry name" value="Homeodomain"/>
    <property type="match status" value="1"/>
</dbReference>
<dbReference type="GeneID" id="90540607"/>
<dbReference type="InterPro" id="IPR001356">
    <property type="entry name" value="HD"/>
</dbReference>
<keyword evidence="1 4" id="KW-0238">DNA-binding</keyword>
<feature type="domain" description="Homeobox" evidence="6">
    <location>
        <begin position="31"/>
        <end position="85"/>
    </location>
</feature>
<protein>
    <submittedName>
        <fullName evidence="7">Homeobox domain-containing protein 2</fullName>
    </submittedName>
</protein>
<evidence type="ECO:0000256" key="5">
    <source>
        <dbReference type="RuleBase" id="RU000682"/>
    </source>
</evidence>
<dbReference type="SUPFAM" id="SSF46689">
    <property type="entry name" value="Homeodomain-like"/>
    <property type="match status" value="1"/>
</dbReference>
<reference evidence="7" key="1">
    <citation type="journal article" date="2024" name="BMC Genomics">
        <title>Functional annotation of a divergent genome using sequence and structure-based similarity.</title>
        <authorList>
            <person name="Svedberg D."/>
            <person name="Winiger R.R."/>
            <person name="Berg A."/>
            <person name="Sharma H."/>
            <person name="Tellgren-Roth C."/>
            <person name="Debrunner-Vossbrinck B.A."/>
            <person name="Vossbrinck C.R."/>
            <person name="Barandun J."/>
        </authorList>
    </citation>
    <scope>NUCLEOTIDE SEQUENCE</scope>
    <source>
        <strain evidence="7">Illinois isolate</strain>
    </source>
</reference>
<keyword evidence="3 4" id="KW-0539">Nucleus</keyword>
<dbReference type="GO" id="GO:0000981">
    <property type="term" value="F:DNA-binding transcription factor activity, RNA polymerase II-specific"/>
    <property type="evidence" value="ECO:0007669"/>
    <property type="project" value="InterPro"/>
</dbReference>
<dbReference type="InterPro" id="IPR009057">
    <property type="entry name" value="Homeodomain-like_sf"/>
</dbReference>
<dbReference type="KEGG" id="vnx:VNE69_03011"/>
<keyword evidence="8" id="KW-1185">Reference proteome</keyword>
<comment type="subcellular location">
    <subcellularLocation>
        <location evidence="4 5">Nucleus</location>
    </subcellularLocation>
</comment>
<feature type="DNA-binding region" description="Homeobox" evidence="4">
    <location>
        <begin position="33"/>
        <end position="86"/>
    </location>
</feature>
<dbReference type="AlphaFoldDB" id="A0AAX4JA12"/>
<evidence type="ECO:0000313" key="7">
    <source>
        <dbReference type="EMBL" id="WUR02790.1"/>
    </source>
</evidence>
<evidence type="ECO:0000256" key="1">
    <source>
        <dbReference type="ARBA" id="ARBA00023125"/>
    </source>
</evidence>
<evidence type="ECO:0000259" key="6">
    <source>
        <dbReference type="PROSITE" id="PS50071"/>
    </source>
</evidence>
<dbReference type="InterPro" id="IPR017970">
    <property type="entry name" value="Homeobox_CS"/>
</dbReference>
<gene>
    <name evidence="7" type="ORF">VNE69_03011</name>
</gene>
<name>A0AAX4JA12_9MICR</name>
<accession>A0AAX4JA12</accession>
<organism evidence="7 8">
    <name type="scientific">Vairimorpha necatrix</name>
    <dbReference type="NCBI Taxonomy" id="6039"/>
    <lineage>
        <taxon>Eukaryota</taxon>
        <taxon>Fungi</taxon>
        <taxon>Fungi incertae sedis</taxon>
        <taxon>Microsporidia</taxon>
        <taxon>Nosematidae</taxon>
        <taxon>Vairimorpha</taxon>
    </lineage>
</organism>
<dbReference type="SMART" id="SM00389">
    <property type="entry name" value="HOX"/>
    <property type="match status" value="1"/>
</dbReference>